<organism evidence="2">
    <name type="scientific">Ditylum brightwellii</name>
    <dbReference type="NCBI Taxonomy" id="49249"/>
    <lineage>
        <taxon>Eukaryota</taxon>
        <taxon>Sar</taxon>
        <taxon>Stramenopiles</taxon>
        <taxon>Ochrophyta</taxon>
        <taxon>Bacillariophyta</taxon>
        <taxon>Mediophyceae</taxon>
        <taxon>Lithodesmiophycidae</taxon>
        <taxon>Lithodesmiales</taxon>
        <taxon>Lithodesmiaceae</taxon>
        <taxon>Ditylum</taxon>
    </lineage>
</organism>
<dbReference type="PANTHER" id="PTHR12117:SF0">
    <property type="entry name" value="PROLYL 3-HYDROXYLASE OGFOD1"/>
    <property type="match status" value="1"/>
</dbReference>
<dbReference type="GO" id="GO:0031543">
    <property type="term" value="F:peptidyl-proline dioxygenase activity"/>
    <property type="evidence" value="ECO:0007669"/>
    <property type="project" value="TreeGrafter"/>
</dbReference>
<dbReference type="AlphaFoldDB" id="A0A7S1ZD97"/>
<accession>A0A7S1ZD97</accession>
<feature type="domain" description="Prolyl 3,4-dihydroxylase TPA1/OFD1 N-terminal" evidence="1">
    <location>
        <begin position="204"/>
        <end position="295"/>
    </location>
</feature>
<dbReference type="Pfam" id="PF13661">
    <property type="entry name" value="2OG-FeII_Oxy_4"/>
    <property type="match status" value="1"/>
</dbReference>
<dbReference type="InterPro" id="IPR051842">
    <property type="entry name" value="uS12_prolyl_hydroxylase"/>
</dbReference>
<evidence type="ECO:0000313" key="2">
    <source>
        <dbReference type="EMBL" id="CAD9335032.1"/>
    </source>
</evidence>
<gene>
    <name evidence="2" type="ORF">DBRI1063_LOCUS13587</name>
</gene>
<dbReference type="InterPro" id="IPR039558">
    <property type="entry name" value="TPA1/OFD1_N"/>
</dbReference>
<dbReference type="GO" id="GO:0006449">
    <property type="term" value="P:regulation of translational termination"/>
    <property type="evidence" value="ECO:0007669"/>
    <property type="project" value="TreeGrafter"/>
</dbReference>
<proteinExistence type="predicted"/>
<reference evidence="2" key="1">
    <citation type="submission" date="2021-01" db="EMBL/GenBank/DDBJ databases">
        <authorList>
            <person name="Corre E."/>
            <person name="Pelletier E."/>
            <person name="Niang G."/>
            <person name="Scheremetjew M."/>
            <person name="Finn R."/>
            <person name="Kale V."/>
            <person name="Holt S."/>
            <person name="Cochrane G."/>
            <person name="Meng A."/>
            <person name="Brown T."/>
            <person name="Cohen L."/>
        </authorList>
    </citation>
    <scope>NUCLEOTIDE SEQUENCE</scope>
    <source>
        <strain evidence="2">Pop2</strain>
    </source>
</reference>
<evidence type="ECO:0000259" key="1">
    <source>
        <dbReference type="Pfam" id="PF13661"/>
    </source>
</evidence>
<sequence length="371" mass="41700">MHSYGFALAITFLLNNNDVTLGFSNVNLQRIPSLSLQQFISSSSSSLLEAKKGGGFAKKSGGFGTTTTKTKTKTKKKTSTPTYTLNKGPSIQSYLNPNLFTNPSTLQTIKDRIRNGDICVIRNAFIPELAEAMYTELDTTDTWSLNEDYFEDGYGFRHNNVYSKNDFSPLFLSVNDMFESPETKSFMADLTGRDCSGDIVGAPSYYEVGHHSLPHTDHIGQRSVAYIWHMSKDWRAEYGGGLYWCKEPLANAYLHASFNSLVLFSVTPHSSHFVTTVSPRAQGKGKRLAYNGWWHSSWVPKTTDPLETLLDTPEKRLTLTHAQVCAIQDMLDDPWAPRIQPPERHEEIVALRGKIMEELYPVRRSPPVDVL</sequence>
<name>A0A7S1ZD97_9STRA</name>
<protein>
    <recommendedName>
        <fullName evidence="1">Prolyl 3,4-dihydroxylase TPA1/OFD1 N-terminal domain-containing protein</fullName>
    </recommendedName>
</protein>
<dbReference type="Gene3D" id="2.60.120.620">
    <property type="entry name" value="q2cbj1_9rhob like domain"/>
    <property type="match status" value="1"/>
</dbReference>
<dbReference type="GO" id="GO:0005737">
    <property type="term" value="C:cytoplasm"/>
    <property type="evidence" value="ECO:0007669"/>
    <property type="project" value="TreeGrafter"/>
</dbReference>
<dbReference type="EMBL" id="HBGN01021302">
    <property type="protein sequence ID" value="CAD9335032.1"/>
    <property type="molecule type" value="Transcribed_RNA"/>
</dbReference>
<dbReference type="PANTHER" id="PTHR12117">
    <property type="entry name" value="HISTONE ACETYLTRANSFERASE COMPLEX"/>
    <property type="match status" value="1"/>
</dbReference>